<dbReference type="Proteomes" id="UP000030671">
    <property type="component" value="Unassembled WGS sequence"/>
</dbReference>
<dbReference type="Pfam" id="PF00702">
    <property type="entry name" value="Hydrolase"/>
    <property type="match status" value="1"/>
</dbReference>
<reference evidence="2 3" key="1">
    <citation type="journal article" date="2012" name="New Phytol.">
        <title>Insight into trade-off between wood decay and parasitism from the genome of a fungal forest pathogen.</title>
        <authorList>
            <person name="Olson A."/>
            <person name="Aerts A."/>
            <person name="Asiegbu F."/>
            <person name="Belbahri L."/>
            <person name="Bouzid O."/>
            <person name="Broberg A."/>
            <person name="Canback B."/>
            <person name="Coutinho P.M."/>
            <person name="Cullen D."/>
            <person name="Dalman K."/>
            <person name="Deflorio G."/>
            <person name="van Diepen L.T."/>
            <person name="Dunand C."/>
            <person name="Duplessis S."/>
            <person name="Durling M."/>
            <person name="Gonthier P."/>
            <person name="Grimwood J."/>
            <person name="Fossdal C.G."/>
            <person name="Hansson D."/>
            <person name="Henrissat B."/>
            <person name="Hietala A."/>
            <person name="Himmelstrand K."/>
            <person name="Hoffmeister D."/>
            <person name="Hogberg N."/>
            <person name="James T.Y."/>
            <person name="Karlsson M."/>
            <person name="Kohler A."/>
            <person name="Kues U."/>
            <person name="Lee Y.H."/>
            <person name="Lin Y.C."/>
            <person name="Lind M."/>
            <person name="Lindquist E."/>
            <person name="Lombard V."/>
            <person name="Lucas S."/>
            <person name="Lunden K."/>
            <person name="Morin E."/>
            <person name="Murat C."/>
            <person name="Park J."/>
            <person name="Raffaello T."/>
            <person name="Rouze P."/>
            <person name="Salamov A."/>
            <person name="Schmutz J."/>
            <person name="Solheim H."/>
            <person name="Stahlberg J."/>
            <person name="Velez H."/>
            <person name="de Vries R.P."/>
            <person name="Wiebenga A."/>
            <person name="Woodward S."/>
            <person name="Yakovlev I."/>
            <person name="Garbelotto M."/>
            <person name="Martin F."/>
            <person name="Grigoriev I.V."/>
            <person name="Stenlid J."/>
        </authorList>
    </citation>
    <scope>NUCLEOTIDE SEQUENCE [LARGE SCALE GENOMIC DNA]</scope>
    <source>
        <strain evidence="2 3">TC 32-1</strain>
    </source>
</reference>
<dbReference type="RefSeq" id="XP_009547469.1">
    <property type="nucleotide sequence ID" value="XM_009549174.1"/>
</dbReference>
<name>W4K4S1_HETIT</name>
<proteinExistence type="predicted"/>
<dbReference type="AlphaFoldDB" id="W4K4S1"/>
<dbReference type="OrthoDB" id="2012566at2759"/>
<dbReference type="KEGG" id="hir:HETIRDRAFT_410050"/>
<evidence type="ECO:0000313" key="3">
    <source>
        <dbReference type="Proteomes" id="UP000030671"/>
    </source>
</evidence>
<dbReference type="InParanoid" id="W4K4S1"/>
<dbReference type="PANTHER" id="PTHR43611:SF3">
    <property type="entry name" value="FLAVIN MONONUCLEOTIDE HYDROLASE 1, CHLOROPLATIC"/>
    <property type="match status" value="1"/>
</dbReference>
<dbReference type="HOGENOM" id="CLU_019989_1_0_1"/>
<evidence type="ECO:0000313" key="2">
    <source>
        <dbReference type="EMBL" id="ETW80759.1"/>
    </source>
</evidence>
<dbReference type="EMBL" id="KI925459">
    <property type="protein sequence ID" value="ETW80759.1"/>
    <property type="molecule type" value="Genomic_DNA"/>
</dbReference>
<dbReference type="Gene3D" id="3.40.50.1000">
    <property type="entry name" value="HAD superfamily/HAD-like"/>
    <property type="match status" value="1"/>
</dbReference>
<dbReference type="eggNOG" id="ENOG502QTXV">
    <property type="taxonomic scope" value="Eukaryota"/>
</dbReference>
<protein>
    <recommendedName>
        <fullName evidence="4">HAD-like protein</fullName>
    </recommendedName>
</protein>
<evidence type="ECO:0008006" key="4">
    <source>
        <dbReference type="Google" id="ProtNLM"/>
    </source>
</evidence>
<dbReference type="GO" id="GO:0016791">
    <property type="term" value="F:phosphatase activity"/>
    <property type="evidence" value="ECO:0007669"/>
    <property type="project" value="UniProtKB-ARBA"/>
</dbReference>
<accession>W4K4S1</accession>
<organism evidence="2 3">
    <name type="scientific">Heterobasidion irregulare (strain TC 32-1)</name>
    <dbReference type="NCBI Taxonomy" id="747525"/>
    <lineage>
        <taxon>Eukaryota</taxon>
        <taxon>Fungi</taxon>
        <taxon>Dikarya</taxon>
        <taxon>Basidiomycota</taxon>
        <taxon>Agaricomycotina</taxon>
        <taxon>Agaricomycetes</taxon>
        <taxon>Russulales</taxon>
        <taxon>Bondarzewiaceae</taxon>
        <taxon>Heterobasidion</taxon>
        <taxon>Heterobasidion annosum species complex</taxon>
    </lineage>
</organism>
<dbReference type="InterPro" id="IPR006439">
    <property type="entry name" value="HAD-SF_hydro_IA"/>
</dbReference>
<dbReference type="SUPFAM" id="SSF56784">
    <property type="entry name" value="HAD-like"/>
    <property type="match status" value="1"/>
</dbReference>
<dbReference type="SFLD" id="SFLDS00003">
    <property type="entry name" value="Haloacid_Dehalogenase"/>
    <property type="match status" value="1"/>
</dbReference>
<dbReference type="NCBIfam" id="TIGR01509">
    <property type="entry name" value="HAD-SF-IA-v3"/>
    <property type="match status" value="1"/>
</dbReference>
<evidence type="ECO:0000256" key="1">
    <source>
        <dbReference type="SAM" id="MobiDB-lite"/>
    </source>
</evidence>
<dbReference type="InterPro" id="IPR036412">
    <property type="entry name" value="HAD-like_sf"/>
</dbReference>
<dbReference type="InterPro" id="IPR023214">
    <property type="entry name" value="HAD_sf"/>
</dbReference>
<gene>
    <name evidence="2" type="ORF">HETIRDRAFT_410050</name>
</gene>
<dbReference type="SFLD" id="SFLDG01129">
    <property type="entry name" value="C1.5:_HAD__Beta-PGM__Phosphata"/>
    <property type="match status" value="1"/>
</dbReference>
<feature type="region of interest" description="Disordered" evidence="1">
    <location>
        <begin position="477"/>
        <end position="507"/>
    </location>
</feature>
<sequence>MSMIPRCSNLILDIGDVLFTWSPKTSTSISPRTMKSILSSTTWHQYETGHISQGDCYRLIGNQFSIDPQEVGLAFQQARDSLQPNVDFIHFIRALKAESHGTLRVFAMSNISQPDYAVLRTKDADWAVFDDIFTSADAGVRKPHLGFYKLVLGKIGADPNDTVFVDDKGDNVLSARSLGLHGIVFDSMDNVKRALRYLISDPIRRGREFLQARAGHLESETNTGIEIGDNFAQLLILEATKDRTLVNYMDHPNKWNFFRDQPLLTTEEFPFDLDTTSIGTLATQRDDGTANLVMDEMLQYRDEDGIIQTYFDHERPRIDPIVCVNVLSLFYSRGRGSELAPTLEWVRGVLKHRAYLDGTRYYETGECFLFFLSRLLQSTKDAALHASLKSLFAERVKERIGAPGDALALAMRILACAAVGVRDEIDLRSLLPLQCEDGGWEAGWVYKYGSSGVKIGNRGLTTALALNAIEAVEGRRTRPKSGKISRVSRHSEVAAAPRSSTSSHRSNRSISRTFQAYFKASWTSMKQVAVA</sequence>
<keyword evidence="3" id="KW-1185">Reference proteome</keyword>
<feature type="compositionally biased region" description="Low complexity" evidence="1">
    <location>
        <begin position="498"/>
        <end position="507"/>
    </location>
</feature>
<dbReference type="PANTHER" id="PTHR43611">
    <property type="entry name" value="ALPHA-D-GLUCOSE 1-PHOSPHATE PHOSPHATASE"/>
    <property type="match status" value="1"/>
</dbReference>
<dbReference type="GeneID" id="20672829"/>
<feature type="compositionally biased region" description="Basic residues" evidence="1">
    <location>
        <begin position="477"/>
        <end position="488"/>
    </location>
</feature>